<dbReference type="SUPFAM" id="SSF51445">
    <property type="entry name" value="(Trans)glycosidases"/>
    <property type="match status" value="1"/>
</dbReference>
<gene>
    <name evidence="2" type="ORF">AYBTSS11_LOCUS28038</name>
</gene>
<dbReference type="Gene3D" id="3.20.20.80">
    <property type="entry name" value="Glycosidases"/>
    <property type="match status" value="1"/>
</dbReference>
<dbReference type="PROSITE" id="PS51910">
    <property type="entry name" value="GH18_2"/>
    <property type="match status" value="1"/>
</dbReference>
<dbReference type="PANTHER" id="PTHR46476">
    <property type="entry name" value="CHITINASE 2-LIKE"/>
    <property type="match status" value="1"/>
</dbReference>
<evidence type="ECO:0000313" key="2">
    <source>
        <dbReference type="EMBL" id="CAJ1975911.1"/>
    </source>
</evidence>
<evidence type="ECO:0000259" key="1">
    <source>
        <dbReference type="PROSITE" id="PS51910"/>
    </source>
</evidence>
<protein>
    <recommendedName>
        <fullName evidence="1">GH18 domain-containing protein</fullName>
    </recommendedName>
</protein>
<dbReference type="Pfam" id="PF00704">
    <property type="entry name" value="Glyco_hydro_18"/>
    <property type="match status" value="1"/>
</dbReference>
<dbReference type="PRINTS" id="PR00551">
    <property type="entry name" value="2SGLOBULIN"/>
</dbReference>
<dbReference type="GO" id="GO:0005975">
    <property type="term" value="P:carbohydrate metabolic process"/>
    <property type="evidence" value="ECO:0007669"/>
    <property type="project" value="InterPro"/>
</dbReference>
<dbReference type="PANTHER" id="PTHR46476:SF13">
    <property type="entry name" value="2, PUTATIVE, EXPRESSED-RELATED"/>
    <property type="match status" value="1"/>
</dbReference>
<dbReference type="EMBL" id="OY731406">
    <property type="protein sequence ID" value="CAJ1975911.1"/>
    <property type="molecule type" value="Genomic_DNA"/>
</dbReference>
<dbReference type="InterPro" id="IPR017853">
    <property type="entry name" value="GH"/>
</dbReference>
<organism evidence="2 3">
    <name type="scientific">Sphenostylis stenocarpa</name>
    <dbReference type="NCBI Taxonomy" id="92480"/>
    <lineage>
        <taxon>Eukaryota</taxon>
        <taxon>Viridiplantae</taxon>
        <taxon>Streptophyta</taxon>
        <taxon>Embryophyta</taxon>
        <taxon>Tracheophyta</taxon>
        <taxon>Spermatophyta</taxon>
        <taxon>Magnoliopsida</taxon>
        <taxon>eudicotyledons</taxon>
        <taxon>Gunneridae</taxon>
        <taxon>Pentapetalae</taxon>
        <taxon>rosids</taxon>
        <taxon>fabids</taxon>
        <taxon>Fabales</taxon>
        <taxon>Fabaceae</taxon>
        <taxon>Papilionoideae</taxon>
        <taxon>50 kb inversion clade</taxon>
        <taxon>NPAAA clade</taxon>
        <taxon>indigoferoid/millettioid clade</taxon>
        <taxon>Phaseoleae</taxon>
        <taxon>Sphenostylis</taxon>
    </lineage>
</organism>
<dbReference type="InterPro" id="IPR001223">
    <property type="entry name" value="Glyco_hydro18_cat"/>
</dbReference>
<reference evidence="2" key="1">
    <citation type="submission" date="2023-10" db="EMBL/GenBank/DDBJ databases">
        <authorList>
            <person name="Domelevo Entfellner J.-B."/>
        </authorList>
    </citation>
    <scope>NUCLEOTIDE SEQUENCE</scope>
</reference>
<accession>A0AA86SZT7</accession>
<keyword evidence="3" id="KW-1185">Reference proteome</keyword>
<sequence length="301" mass="34447">MSSESKPIFREYIIGHKPGQELDRFPVEIIDKRIHDFHFILAFAADDYVEDPTTKKRQGKGNFSRDWNTEIFNAESVRRLKQDYPNVKVAISFGGHGSQFPFNPLNREVWIDNAKKSLSYILLEDFKGPLGSLIDGIDVYYDYIESSEDDFAYSIGKVIDHLKTLLNGFVVSLAPSHSVLSHYERLYKANTHRVRWVNYQYYYQPVPTTPEFVNLHKTLIDIFGSKNLLAGYSTDPNERSKIPLEVFIEGSIQLISSGLLPGLFISDAQSSANSDPHSTLRRRHRNSSLHLTDCLHSSLFL</sequence>
<dbReference type="InterPro" id="IPR000677">
    <property type="entry name" value="Chitinase-like"/>
</dbReference>
<feature type="domain" description="GH18" evidence="1">
    <location>
        <begin position="7"/>
        <end position="301"/>
    </location>
</feature>
<proteinExistence type="predicted"/>
<dbReference type="Proteomes" id="UP001189624">
    <property type="component" value="Chromosome 9"/>
</dbReference>
<dbReference type="AlphaFoldDB" id="A0AA86SZT7"/>
<dbReference type="Gramene" id="rna-AYBTSS11_LOCUS28038">
    <property type="protein sequence ID" value="CAJ1975911.1"/>
    <property type="gene ID" value="gene-AYBTSS11_LOCUS28038"/>
</dbReference>
<evidence type="ECO:0000313" key="3">
    <source>
        <dbReference type="Proteomes" id="UP001189624"/>
    </source>
</evidence>
<name>A0AA86SZT7_9FABA</name>